<keyword evidence="2" id="KW-0560">Oxidoreductase</keyword>
<reference evidence="5 6" key="1">
    <citation type="submission" date="2020-02" db="EMBL/GenBank/DDBJ databases">
        <title>Genome analysis of Thermosulfuriphilus ammonigenes ST65T, an anaerobic thermophilic chemolithoautotrophic bacterium isolated from a deep-sea hydrothermal vent.</title>
        <authorList>
            <person name="Slobodkina G."/>
            <person name="Allioux M."/>
            <person name="Merkel A."/>
            <person name="Alain K."/>
            <person name="Jebbar M."/>
            <person name="Slobodkin A."/>
        </authorList>
    </citation>
    <scope>NUCLEOTIDE SEQUENCE [LARGE SCALE GENOMIC DNA]</scope>
    <source>
        <strain evidence="5 6">ST65</strain>
    </source>
</reference>
<dbReference type="InterPro" id="IPR003813">
    <property type="entry name" value="MvhD/FlpD"/>
</dbReference>
<dbReference type="EMBL" id="CP048877">
    <property type="protein sequence ID" value="QIJ71058.1"/>
    <property type="molecule type" value="Genomic_DNA"/>
</dbReference>
<dbReference type="Proteomes" id="UP000502179">
    <property type="component" value="Chromosome"/>
</dbReference>
<dbReference type="GO" id="GO:0016491">
    <property type="term" value="F:oxidoreductase activity"/>
    <property type="evidence" value="ECO:0007669"/>
    <property type="project" value="UniProtKB-KW"/>
</dbReference>
<protein>
    <submittedName>
        <fullName evidence="5">Hydrogenase iron-sulfur subunit</fullName>
    </submittedName>
</protein>
<name>A0A6G7PUE1_9BACT</name>
<dbReference type="GO" id="GO:0046872">
    <property type="term" value="F:metal ion binding"/>
    <property type="evidence" value="ECO:0007669"/>
    <property type="project" value="UniProtKB-KW"/>
</dbReference>
<dbReference type="AlphaFoldDB" id="A0A6G7PUE1"/>
<evidence type="ECO:0000313" key="5">
    <source>
        <dbReference type="EMBL" id="QIJ71058.1"/>
    </source>
</evidence>
<keyword evidence="4" id="KW-0411">Iron-sulfur</keyword>
<keyword evidence="3" id="KW-0408">Iron</keyword>
<evidence type="ECO:0000256" key="2">
    <source>
        <dbReference type="ARBA" id="ARBA00023002"/>
    </source>
</evidence>
<proteinExistence type="predicted"/>
<gene>
    <name evidence="5" type="ORF">G4V39_01670</name>
</gene>
<dbReference type="GO" id="GO:0051536">
    <property type="term" value="F:iron-sulfur cluster binding"/>
    <property type="evidence" value="ECO:0007669"/>
    <property type="project" value="UniProtKB-KW"/>
</dbReference>
<evidence type="ECO:0000256" key="1">
    <source>
        <dbReference type="ARBA" id="ARBA00022723"/>
    </source>
</evidence>
<dbReference type="KEGG" id="tav:G4V39_01670"/>
<accession>A0A6G7PUE1</accession>
<evidence type="ECO:0000313" key="6">
    <source>
        <dbReference type="Proteomes" id="UP000502179"/>
    </source>
</evidence>
<dbReference type="Pfam" id="PF02662">
    <property type="entry name" value="FlpD"/>
    <property type="match status" value="1"/>
</dbReference>
<evidence type="ECO:0000256" key="4">
    <source>
        <dbReference type="ARBA" id="ARBA00023014"/>
    </source>
</evidence>
<keyword evidence="6" id="KW-1185">Reference proteome</keyword>
<evidence type="ECO:0000256" key="3">
    <source>
        <dbReference type="ARBA" id="ARBA00023004"/>
    </source>
</evidence>
<organism evidence="5 6">
    <name type="scientific">Thermosulfuriphilus ammonigenes</name>
    <dbReference type="NCBI Taxonomy" id="1936021"/>
    <lineage>
        <taxon>Bacteria</taxon>
        <taxon>Pseudomonadati</taxon>
        <taxon>Thermodesulfobacteriota</taxon>
        <taxon>Thermodesulfobacteria</taxon>
        <taxon>Thermodesulfobacteriales</taxon>
        <taxon>Thermodesulfobacteriaceae</taxon>
        <taxon>Thermosulfuriphilus</taxon>
    </lineage>
</organism>
<sequence length="138" mass="15287">MEQPIWPRIVAFCCRYSVPDSTEEIRLIPDAPRGLEIRPLACSGRLEPAEVLKAFHQGAEGVLVVGCEEGQCHNAAGSKRAAMRVQHLKKILEELEISPERIVFLYSPRLDAGPFIQAARDLEATLLSLEPLWKQGAA</sequence>
<keyword evidence="1" id="KW-0479">Metal-binding</keyword>
<dbReference type="RefSeq" id="WP_166031280.1">
    <property type="nucleotide sequence ID" value="NZ_CP048877.1"/>
</dbReference>